<evidence type="ECO:0000259" key="3">
    <source>
        <dbReference type="PROSITE" id="PS50011"/>
    </source>
</evidence>
<dbReference type="RefSeq" id="WP_147257872.1">
    <property type="nucleotide sequence ID" value="NZ_VIWU01000001.1"/>
</dbReference>
<evidence type="ECO:0000313" key="5">
    <source>
        <dbReference type="EMBL" id="TWF78947.1"/>
    </source>
</evidence>
<dbReference type="SMART" id="SM00065">
    <property type="entry name" value="GAF"/>
    <property type="match status" value="1"/>
</dbReference>
<dbReference type="Gene3D" id="3.30.565.10">
    <property type="entry name" value="Histidine kinase-like ATPase, C-terminal domain"/>
    <property type="match status" value="1"/>
</dbReference>
<dbReference type="Pfam" id="PF00069">
    <property type="entry name" value="Pkinase"/>
    <property type="match status" value="1"/>
</dbReference>
<dbReference type="PROSITE" id="PS50011">
    <property type="entry name" value="PROTEIN_KINASE_DOM"/>
    <property type="match status" value="1"/>
</dbReference>
<dbReference type="SUPFAM" id="SSF55874">
    <property type="entry name" value="ATPase domain of HSP90 chaperone/DNA topoisomerase II/histidine kinase"/>
    <property type="match status" value="1"/>
</dbReference>
<dbReference type="InterPro" id="IPR041664">
    <property type="entry name" value="AAA_16"/>
</dbReference>
<feature type="domain" description="Protein kinase" evidence="3">
    <location>
        <begin position="1"/>
        <end position="263"/>
    </location>
</feature>
<dbReference type="Gene3D" id="1.20.5.1930">
    <property type="match status" value="1"/>
</dbReference>
<dbReference type="PANTHER" id="PTHR43642">
    <property type="entry name" value="HYBRID SIGNAL TRANSDUCTION HISTIDINE KINASE G"/>
    <property type="match status" value="1"/>
</dbReference>
<dbReference type="Pfam" id="PF13191">
    <property type="entry name" value="AAA_16"/>
    <property type="match status" value="1"/>
</dbReference>
<dbReference type="GO" id="GO:0046983">
    <property type="term" value="F:protein dimerization activity"/>
    <property type="evidence" value="ECO:0007669"/>
    <property type="project" value="InterPro"/>
</dbReference>
<dbReference type="Gene3D" id="3.40.50.300">
    <property type="entry name" value="P-loop containing nucleotide triphosphate hydrolases"/>
    <property type="match status" value="1"/>
</dbReference>
<reference evidence="5 6" key="1">
    <citation type="submission" date="2019-06" db="EMBL/GenBank/DDBJ databases">
        <title>Sequencing the genomes of 1000 actinobacteria strains.</title>
        <authorList>
            <person name="Klenk H.-P."/>
        </authorList>
    </citation>
    <scope>NUCLEOTIDE SEQUENCE [LARGE SCALE GENOMIC DNA]</scope>
    <source>
        <strain evidence="5 6">DSM 45671</strain>
    </source>
</reference>
<dbReference type="CDD" id="cd14014">
    <property type="entry name" value="STKc_PknB_like"/>
    <property type="match status" value="1"/>
</dbReference>
<keyword evidence="1" id="KW-0418">Kinase</keyword>
<dbReference type="EMBL" id="VIWU01000001">
    <property type="protein sequence ID" value="TWF78947.1"/>
    <property type="molecule type" value="Genomic_DNA"/>
</dbReference>
<dbReference type="Gene3D" id="1.10.510.10">
    <property type="entry name" value="Transferase(Phosphotransferase) domain 1"/>
    <property type="match status" value="1"/>
</dbReference>
<dbReference type="GO" id="GO:0000155">
    <property type="term" value="F:phosphorelay sensor kinase activity"/>
    <property type="evidence" value="ECO:0007669"/>
    <property type="project" value="InterPro"/>
</dbReference>
<dbReference type="SUPFAM" id="SSF52540">
    <property type="entry name" value="P-loop containing nucleoside triphosphate hydrolases"/>
    <property type="match status" value="1"/>
</dbReference>
<dbReference type="InterPro" id="IPR003018">
    <property type="entry name" value="GAF"/>
</dbReference>
<dbReference type="PROSITE" id="PS00109">
    <property type="entry name" value="PROTEIN_KINASE_TYR"/>
    <property type="match status" value="1"/>
</dbReference>
<dbReference type="Gene3D" id="3.30.450.40">
    <property type="match status" value="1"/>
</dbReference>
<dbReference type="InterPro" id="IPR036890">
    <property type="entry name" value="HATPase_C_sf"/>
</dbReference>
<evidence type="ECO:0000256" key="1">
    <source>
        <dbReference type="ARBA" id="ARBA00022777"/>
    </source>
</evidence>
<dbReference type="InterPro" id="IPR003594">
    <property type="entry name" value="HATPase_dom"/>
</dbReference>
<dbReference type="SMART" id="SM00387">
    <property type="entry name" value="HATPase_c"/>
    <property type="match status" value="1"/>
</dbReference>
<dbReference type="OrthoDB" id="144293at2"/>
<dbReference type="GO" id="GO:0005524">
    <property type="term" value="F:ATP binding"/>
    <property type="evidence" value="ECO:0007669"/>
    <property type="project" value="InterPro"/>
</dbReference>
<dbReference type="GO" id="GO:0016020">
    <property type="term" value="C:membrane"/>
    <property type="evidence" value="ECO:0007669"/>
    <property type="project" value="InterPro"/>
</dbReference>
<dbReference type="SUPFAM" id="SSF56112">
    <property type="entry name" value="Protein kinase-like (PK-like)"/>
    <property type="match status" value="1"/>
</dbReference>
<keyword evidence="6" id="KW-1185">Reference proteome</keyword>
<dbReference type="Pfam" id="PF07730">
    <property type="entry name" value="HisKA_3"/>
    <property type="match status" value="1"/>
</dbReference>
<dbReference type="Pfam" id="PF02518">
    <property type="entry name" value="HATPase_c"/>
    <property type="match status" value="1"/>
</dbReference>
<feature type="domain" description="Histidine kinase" evidence="4">
    <location>
        <begin position="1552"/>
        <end position="1636"/>
    </location>
</feature>
<keyword evidence="1" id="KW-0808">Transferase</keyword>
<dbReference type="PANTHER" id="PTHR43642:SF1">
    <property type="entry name" value="HYBRID SIGNAL TRANSDUCTION HISTIDINE KINASE G"/>
    <property type="match status" value="1"/>
</dbReference>
<dbReference type="InterPro" id="IPR000719">
    <property type="entry name" value="Prot_kinase_dom"/>
</dbReference>
<organism evidence="5 6">
    <name type="scientific">Pseudonocardia hierapolitana</name>
    <dbReference type="NCBI Taxonomy" id="1128676"/>
    <lineage>
        <taxon>Bacteria</taxon>
        <taxon>Bacillati</taxon>
        <taxon>Actinomycetota</taxon>
        <taxon>Actinomycetes</taxon>
        <taxon>Pseudonocardiales</taxon>
        <taxon>Pseudonocardiaceae</taxon>
        <taxon>Pseudonocardia</taxon>
    </lineage>
</organism>
<gene>
    <name evidence="5" type="ORF">FHX44_114873</name>
</gene>
<feature type="region of interest" description="Disordered" evidence="2">
    <location>
        <begin position="1"/>
        <end position="23"/>
    </location>
</feature>
<dbReference type="CDD" id="cd16917">
    <property type="entry name" value="HATPase_UhpB-NarQ-NarX-like"/>
    <property type="match status" value="1"/>
</dbReference>
<dbReference type="InterPro" id="IPR005467">
    <property type="entry name" value="His_kinase_dom"/>
</dbReference>
<comment type="caution">
    <text evidence="5">The sequence shown here is derived from an EMBL/GenBank/DDBJ whole genome shotgun (WGS) entry which is preliminary data.</text>
</comment>
<protein>
    <submittedName>
        <fullName evidence="5">Putative ATPase</fullName>
    </submittedName>
</protein>
<dbReference type="PROSITE" id="PS50109">
    <property type="entry name" value="HIS_KIN"/>
    <property type="match status" value="1"/>
</dbReference>
<dbReference type="InterPro" id="IPR011009">
    <property type="entry name" value="Kinase-like_dom_sf"/>
</dbReference>
<dbReference type="InterPro" id="IPR008266">
    <property type="entry name" value="Tyr_kinase_AS"/>
</dbReference>
<proteinExistence type="predicted"/>
<dbReference type="SUPFAM" id="SSF55781">
    <property type="entry name" value="GAF domain-like"/>
    <property type="match status" value="1"/>
</dbReference>
<evidence type="ECO:0000256" key="2">
    <source>
        <dbReference type="SAM" id="MobiDB-lite"/>
    </source>
</evidence>
<name>A0A561SVR0_9PSEU</name>
<dbReference type="InterPro" id="IPR053159">
    <property type="entry name" value="Hybrid_Histidine_Kinase"/>
</dbReference>
<dbReference type="Pfam" id="PF01590">
    <property type="entry name" value="GAF"/>
    <property type="match status" value="1"/>
</dbReference>
<dbReference type="InterPro" id="IPR029016">
    <property type="entry name" value="GAF-like_dom_sf"/>
</dbReference>
<accession>A0A561SVR0</accession>
<feature type="compositionally biased region" description="Basic and acidic residues" evidence="2">
    <location>
        <begin position="7"/>
        <end position="23"/>
    </location>
</feature>
<dbReference type="InterPro" id="IPR011712">
    <property type="entry name" value="Sig_transdc_His_kin_sub3_dim/P"/>
</dbReference>
<dbReference type="Proteomes" id="UP000321261">
    <property type="component" value="Unassembled WGS sequence"/>
</dbReference>
<dbReference type="InterPro" id="IPR027417">
    <property type="entry name" value="P-loop_NTPase"/>
</dbReference>
<evidence type="ECO:0000259" key="4">
    <source>
        <dbReference type="PROSITE" id="PS50109"/>
    </source>
</evidence>
<dbReference type="SMART" id="SM00220">
    <property type="entry name" value="S_TKc"/>
    <property type="match status" value="1"/>
</dbReference>
<sequence length="1644" mass="176003">MEAGAKPPDRDPPAPHDTVHESERTRITRLVLSGRTVICKEPLGPDADRRRRHERAVLERLRGVPGVAQLVTSPNDQDAILLADGGGTSLAEHPLPLAPGELVGLAAELARAVAGMHARGVMHRDIAPANIVLSRDGAPCLVDFALATSLAELRPEFTHHTEILGTLAYIAPEQTGRTGRAVDQRADLYALGATLYELATGEPPFGSGDPLRLTHDHLARVPAPPAEANPAVPPALSAIILHLLEKEPDNRYQSAEGVLHDLEQLRAGTGPQEIGERDVPLRLPPPSRLVGRDDEVAVLRAAFEESLAGGCRGVLVSGAPGVGKTALVDQLRSEVTGSDGWFVAGTFDQYRRDLEFNAAYQAFRALGRLLLAEPESELVDVRGRLSEELGPNAPLIAAILPEFAALLATPPDPGDPLSSQVRTQRAGAAILRAIASRDRPVVVFLDDLQWGDRALLGLVDLVLSEERVDGVLLVAAYRETEVDAAYPLTPLLSRWREQNRVRHLRLENLPGSGSVAMVAEMLHVDRRAAADLVDLIDARTAGNPYEIVELLNALRRDGVLTPTAAGWQWDEPAVRARLDRAEVAGLLAARARALPQPSRELAEAMACLGGRVELTVLQAATGDPAAVVEERLAPALGEGVLVAEPGTRTGGGPEGLGDGKDEAVRFRHDRMRDAVLSGLNARRRRTLHLTMARRLAGVPELHAVAAEQYLPVIDAVTGPTERRDVVRLLRRATDQAWLVGDYAMADQLLTAALNLVEPDEAATLVELHVGRHRALYSMGRLEEADAEFRTIDGSAPSATARALATAVQVRSLTHRKRFADAASLGVASLRELGITVPPADRLDGELDRQFDHLYRWLDSGTDDTARPAITDPRLLAATHVLNALLPTTYYSDHAMFGWLSLEAVRIWRRHGPSPTLVGPVSIAAFNAIALRGDTEAGYRAVLRVLALGEARAYEPGTSQARYVFACLAWWREPIENGVGSGRRAMEGLVAGDDLANAGYSLYATVPNLLDCAPSLDSFVEEVEAGLTFVRRTGSEEIGQWLGSYRWLVDVLRGEGPGPGGRAAPVDRFADNPVALLVAHLTRGIAAAVFGDADGLAEHAAAAMPLLPAALGLYPTAVAHLLHGLALAGQVRAAGADERIGLLAELDDVTRWLGARAADAPDNFLHLQRLVEAERAWAIGDFRTAAVAFDAARREGARRQRPWHQALITERAARFSIENGLDHTGYELLSQARAQYAAWGATAKAGRLDWAYPAVLPPAGLPERRSTVTSGTLDLLGVLSASQALSSETGVERLHTRVVEVLSAMTGATEVHLLFWNDDRNDWVLPAPQTGATGPAVPTSVLRYARRLREPLVVADATRDDRFARDPYFAGLGCCSLLAIPVLSQGALRAVLLLENHLIRGAFTADRLDAVTLIAGQLAVSLDNAQLYAELSASRARLVAAADHERRRIERDLHDGAQQRLVSLALHLDAAQAAVPPDLDALAAHLRHAVAEANGAADELRETARGIHPAILVEGGLSPALRILARRAPIPVDLDIRTEGRLPEQVEVSAYYIVAEALTNAAKHARASSVTVIAEADPARAVLRIIVRDDGTGGAELTRGTGLVGLKDRVEAIGGRVRVDSPPGAGTRLSAELPLSAVGGSVTSR</sequence>
<evidence type="ECO:0000313" key="6">
    <source>
        <dbReference type="Proteomes" id="UP000321261"/>
    </source>
</evidence>